<dbReference type="Proteomes" id="UP000560658">
    <property type="component" value="Unassembled WGS sequence"/>
</dbReference>
<name>A0A840CVA6_9BACE</name>
<gene>
    <name evidence="1" type="ORF">GGR06_001003</name>
</gene>
<dbReference type="AlphaFoldDB" id="A0A840CVA6"/>
<evidence type="ECO:0000313" key="2">
    <source>
        <dbReference type="Proteomes" id="UP000560658"/>
    </source>
</evidence>
<dbReference type="InterPro" id="IPR025905">
    <property type="entry name" value="NVEALA"/>
</dbReference>
<dbReference type="EMBL" id="JACIER010000003">
    <property type="protein sequence ID" value="MBB4043236.1"/>
    <property type="molecule type" value="Genomic_DNA"/>
</dbReference>
<comment type="caution">
    <text evidence="1">The sequence shown here is derived from an EMBL/GenBank/DDBJ whole genome shotgun (WGS) entry which is preliminary data.</text>
</comment>
<proteinExistence type="predicted"/>
<evidence type="ECO:0008006" key="3">
    <source>
        <dbReference type="Google" id="ProtNLM"/>
    </source>
</evidence>
<dbReference type="Pfam" id="PF14055">
    <property type="entry name" value="NVEALA"/>
    <property type="match status" value="1"/>
</dbReference>
<protein>
    <recommendedName>
        <fullName evidence="3">NVEALA protein</fullName>
    </recommendedName>
</protein>
<evidence type="ECO:0000313" key="1">
    <source>
        <dbReference type="EMBL" id="MBB4043236.1"/>
    </source>
</evidence>
<keyword evidence="2" id="KW-1185">Reference proteome</keyword>
<sequence length="90" mass="10109">MRKKTLSIVFLFIMAIGYGIYVSQDKDNLSDLALANIEALASDYELPELEVTCNGKGGVCWRISRIECTVHNWPDCEFSGYQHESCLSPC</sequence>
<reference evidence="1" key="1">
    <citation type="submission" date="2020-08" db="EMBL/GenBank/DDBJ databases">
        <title>Genomic Encyclopedia of Type Strains, Phase IV (KMG-IV): sequencing the most valuable type-strain genomes for metagenomic binning, comparative biology and taxonomic classification.</title>
        <authorList>
            <person name="Goeker M."/>
        </authorList>
    </citation>
    <scope>NUCLEOTIDE SEQUENCE [LARGE SCALE GENOMIC DNA]</scope>
    <source>
        <strain evidence="1">DSM 105720</strain>
    </source>
</reference>
<dbReference type="RefSeq" id="WP_081741180.1">
    <property type="nucleotide sequence ID" value="NZ_JACIER010000003.1"/>
</dbReference>
<accession>A0A840CVA6</accession>
<organism evidence="1 2">
    <name type="scientific">Bacteroides reticulotermitis</name>
    <dbReference type="NCBI Taxonomy" id="1133319"/>
    <lineage>
        <taxon>Bacteria</taxon>
        <taxon>Pseudomonadati</taxon>
        <taxon>Bacteroidota</taxon>
        <taxon>Bacteroidia</taxon>
        <taxon>Bacteroidales</taxon>
        <taxon>Bacteroidaceae</taxon>
        <taxon>Bacteroides</taxon>
    </lineage>
</organism>